<dbReference type="InterPro" id="IPR036249">
    <property type="entry name" value="Thioredoxin-like_sf"/>
</dbReference>
<evidence type="ECO:0000256" key="5">
    <source>
        <dbReference type="ARBA" id="ARBA00023284"/>
    </source>
</evidence>
<feature type="domain" description="Thioredoxin" evidence="6">
    <location>
        <begin position="1"/>
        <end position="105"/>
    </location>
</feature>
<evidence type="ECO:0000313" key="7">
    <source>
        <dbReference type="EMBL" id="QBF34979.1"/>
    </source>
</evidence>
<dbReference type="SUPFAM" id="SSF52833">
    <property type="entry name" value="Thioredoxin-like"/>
    <property type="match status" value="1"/>
</dbReference>
<dbReference type="Proteomes" id="UP000289326">
    <property type="component" value="Chromosome"/>
</dbReference>
<dbReference type="InterPro" id="IPR017937">
    <property type="entry name" value="Thioredoxin_CS"/>
</dbReference>
<dbReference type="PROSITE" id="PS00194">
    <property type="entry name" value="THIOREDOXIN_1"/>
    <property type="match status" value="1"/>
</dbReference>
<comment type="similarity">
    <text evidence="1">Belongs to the thioredoxin family.</text>
</comment>
<dbReference type="OrthoDB" id="9790390at2"/>
<dbReference type="PANTHER" id="PTHR45663:SF11">
    <property type="entry name" value="GEO12009P1"/>
    <property type="match status" value="1"/>
</dbReference>
<sequence length="105" mass="12265">MLKEIDQTTYKNEVHGKEQKPYLLVFHALWCPPCRNFKNSLEELVEKNGVKVYRVNIDENQDLPAEYGVKNLPTWFVMNPDGSVAQKLTGYKPYEDLLQDVSKYL</sequence>
<keyword evidence="4" id="KW-1015">Disulfide bond</keyword>
<dbReference type="KEGG" id="mphi:EG856_00190"/>
<evidence type="ECO:0000256" key="2">
    <source>
        <dbReference type="ARBA" id="ARBA00022448"/>
    </source>
</evidence>
<keyword evidence="3" id="KW-0249">Electron transport</keyword>
<keyword evidence="8" id="KW-1185">Reference proteome</keyword>
<evidence type="ECO:0000256" key="1">
    <source>
        <dbReference type="ARBA" id="ARBA00008987"/>
    </source>
</evidence>
<dbReference type="GO" id="GO:0015035">
    <property type="term" value="F:protein-disulfide reductase activity"/>
    <property type="evidence" value="ECO:0007669"/>
    <property type="project" value="TreeGrafter"/>
</dbReference>
<evidence type="ECO:0000313" key="8">
    <source>
        <dbReference type="Proteomes" id="UP000289326"/>
    </source>
</evidence>
<dbReference type="GO" id="GO:0005737">
    <property type="term" value="C:cytoplasm"/>
    <property type="evidence" value="ECO:0007669"/>
    <property type="project" value="TreeGrafter"/>
</dbReference>
<dbReference type="EMBL" id="CP034841">
    <property type="protein sequence ID" value="QBF34979.1"/>
    <property type="molecule type" value="Genomic_DNA"/>
</dbReference>
<reference evidence="7 8" key="1">
    <citation type="submission" date="2019-01" db="EMBL/GenBank/DDBJ databases">
        <title>Complete sequence and annotation of the Mycoplasma phocirhinis strain 852T genome.</title>
        <authorList>
            <person name="Frasca S.Jr."/>
            <person name="Kutish G.F."/>
            <person name="Castellanos Gell J."/>
            <person name="Michaels D.L."/>
            <person name="Brown D.R."/>
        </authorList>
    </citation>
    <scope>NUCLEOTIDE SEQUENCE [LARGE SCALE GENOMIC DNA]</scope>
    <source>
        <strain evidence="7 8">852</strain>
    </source>
</reference>
<gene>
    <name evidence="7" type="ORF">EG856_00190</name>
</gene>
<keyword evidence="2" id="KW-0813">Transport</keyword>
<evidence type="ECO:0000256" key="3">
    <source>
        <dbReference type="ARBA" id="ARBA00022982"/>
    </source>
</evidence>
<dbReference type="Pfam" id="PF00085">
    <property type="entry name" value="Thioredoxin"/>
    <property type="match status" value="1"/>
</dbReference>
<keyword evidence="5" id="KW-0676">Redox-active center</keyword>
<accession>A0A4P6MSC7</accession>
<dbReference type="InterPro" id="IPR013766">
    <property type="entry name" value="Thioredoxin_domain"/>
</dbReference>
<name>A0A4P6MSC7_9BACT</name>
<proteinExistence type="inferred from homology"/>
<protein>
    <submittedName>
        <fullName evidence="7">Thioredoxin</fullName>
    </submittedName>
</protein>
<evidence type="ECO:0000256" key="4">
    <source>
        <dbReference type="ARBA" id="ARBA00023157"/>
    </source>
</evidence>
<dbReference type="AlphaFoldDB" id="A0A4P6MSC7"/>
<evidence type="ECO:0000259" key="6">
    <source>
        <dbReference type="PROSITE" id="PS51352"/>
    </source>
</evidence>
<dbReference type="Gene3D" id="3.40.30.10">
    <property type="entry name" value="Glutaredoxin"/>
    <property type="match status" value="1"/>
</dbReference>
<organism evidence="7 8">
    <name type="scientific">Mycoplasmopsis phocirhinis</name>
    <dbReference type="NCBI Taxonomy" id="142650"/>
    <lineage>
        <taxon>Bacteria</taxon>
        <taxon>Bacillati</taxon>
        <taxon>Mycoplasmatota</taxon>
        <taxon>Mycoplasmoidales</taxon>
        <taxon>Metamycoplasmataceae</taxon>
        <taxon>Mycoplasmopsis</taxon>
    </lineage>
</organism>
<dbReference type="PANTHER" id="PTHR45663">
    <property type="entry name" value="GEO12009P1"/>
    <property type="match status" value="1"/>
</dbReference>
<dbReference type="CDD" id="cd02947">
    <property type="entry name" value="TRX_family"/>
    <property type="match status" value="1"/>
</dbReference>
<dbReference type="PROSITE" id="PS51352">
    <property type="entry name" value="THIOREDOXIN_2"/>
    <property type="match status" value="1"/>
</dbReference>